<dbReference type="CDD" id="cd03225">
    <property type="entry name" value="ABC_cobalt_CbiO_domain1"/>
    <property type="match status" value="1"/>
</dbReference>
<proteinExistence type="inferred from homology"/>
<keyword evidence="4" id="KW-1003">Cell membrane</keyword>
<comment type="similarity">
    <text evidence="2">Belongs to the ABC transporter superfamily.</text>
</comment>
<dbReference type="GO" id="GO:0016887">
    <property type="term" value="F:ATP hydrolysis activity"/>
    <property type="evidence" value="ECO:0007669"/>
    <property type="project" value="InterPro"/>
</dbReference>
<dbReference type="InterPro" id="IPR015856">
    <property type="entry name" value="ABC_transpr_CbiO/EcfA_su"/>
</dbReference>
<feature type="domain" description="ABC transporter" evidence="9">
    <location>
        <begin position="7"/>
        <end position="241"/>
    </location>
</feature>
<dbReference type="EMBL" id="FXBB01000005">
    <property type="protein sequence ID" value="SMG18901.1"/>
    <property type="molecule type" value="Genomic_DNA"/>
</dbReference>
<sequence>MDEISIASLQGICYSYMEAGNLALDGIDLEVQRGDWVALLGGNGSGKSTLAKHFNALLIPMQGACFISGMDSKDEKNLWDIRKTVSMVFQNPENQIVSTVVEDDTAFGPENLGLPTEEIRARVDRALKIAGLWDKGDVASYTLSGGQKQRLAIAGAIAMDTPCIVLDEPTAMLDPQGRKEVMDLLKSLHSKGTTIIHITHRLEEIDSATKVVVLKKGETQWTGTPEELFLREELEAWGLELPPMMSLWRNLVKKGLIAKDVPPEPERLVQALCPSL</sequence>
<evidence type="ECO:0000256" key="4">
    <source>
        <dbReference type="ARBA" id="ARBA00022475"/>
    </source>
</evidence>
<evidence type="ECO:0000313" key="11">
    <source>
        <dbReference type="Proteomes" id="UP000193355"/>
    </source>
</evidence>
<dbReference type="PANTHER" id="PTHR43553:SF24">
    <property type="entry name" value="ENERGY-COUPLING FACTOR TRANSPORTER ATP-BINDING PROTEIN ECFA1"/>
    <property type="match status" value="1"/>
</dbReference>
<keyword evidence="6 10" id="KW-0067">ATP-binding</keyword>
<gene>
    <name evidence="10" type="ORF">SAMN06275492_10567</name>
</gene>
<dbReference type="PROSITE" id="PS00211">
    <property type="entry name" value="ABC_TRANSPORTER_1"/>
    <property type="match status" value="1"/>
</dbReference>
<keyword evidence="5" id="KW-0547">Nucleotide-binding</keyword>
<reference evidence="11" key="1">
    <citation type="submission" date="2017-04" db="EMBL/GenBank/DDBJ databases">
        <authorList>
            <person name="Varghese N."/>
            <person name="Submissions S."/>
        </authorList>
    </citation>
    <scope>NUCLEOTIDE SEQUENCE [LARGE SCALE GENOMIC DNA]</scope>
    <source>
        <strain evidence="11">USBA 82</strain>
    </source>
</reference>
<evidence type="ECO:0000256" key="3">
    <source>
        <dbReference type="ARBA" id="ARBA00022448"/>
    </source>
</evidence>
<dbReference type="AlphaFoldDB" id="A0A1X7IUV9"/>
<accession>A0A1X7IUV9</accession>
<evidence type="ECO:0000313" key="10">
    <source>
        <dbReference type="EMBL" id="SMG18901.1"/>
    </source>
</evidence>
<comment type="subcellular location">
    <subcellularLocation>
        <location evidence="1">Cell membrane</location>
    </subcellularLocation>
</comment>
<evidence type="ECO:0000256" key="6">
    <source>
        <dbReference type="ARBA" id="ARBA00022840"/>
    </source>
</evidence>
<name>A0A1X7IUV9_9BACT</name>
<keyword evidence="3" id="KW-0813">Transport</keyword>
<organism evidence="10 11">
    <name type="scientific">Dethiosulfovibrio salsuginis</name>
    <dbReference type="NCBI Taxonomy" id="561720"/>
    <lineage>
        <taxon>Bacteria</taxon>
        <taxon>Thermotogati</taxon>
        <taxon>Synergistota</taxon>
        <taxon>Synergistia</taxon>
        <taxon>Synergistales</taxon>
        <taxon>Dethiosulfovibrionaceae</taxon>
        <taxon>Dethiosulfovibrio</taxon>
    </lineage>
</organism>
<evidence type="ECO:0000256" key="7">
    <source>
        <dbReference type="ARBA" id="ARBA00022967"/>
    </source>
</evidence>
<evidence type="ECO:0000259" key="9">
    <source>
        <dbReference type="PROSITE" id="PS50893"/>
    </source>
</evidence>
<dbReference type="OrthoDB" id="9784332at2"/>
<evidence type="ECO:0000256" key="2">
    <source>
        <dbReference type="ARBA" id="ARBA00005417"/>
    </source>
</evidence>
<dbReference type="InterPro" id="IPR050095">
    <property type="entry name" value="ECF_ABC_transporter_ATP-bd"/>
</dbReference>
<protein>
    <submittedName>
        <fullName evidence="10">Energy-coupling factor transport system ATP-binding protein</fullName>
    </submittedName>
</protein>
<dbReference type="InterPro" id="IPR003439">
    <property type="entry name" value="ABC_transporter-like_ATP-bd"/>
</dbReference>
<evidence type="ECO:0000256" key="8">
    <source>
        <dbReference type="ARBA" id="ARBA00023136"/>
    </source>
</evidence>
<dbReference type="PROSITE" id="PS50893">
    <property type="entry name" value="ABC_TRANSPORTER_2"/>
    <property type="match status" value="1"/>
</dbReference>
<keyword evidence="7" id="KW-1278">Translocase</keyword>
<evidence type="ECO:0000256" key="1">
    <source>
        <dbReference type="ARBA" id="ARBA00004236"/>
    </source>
</evidence>
<keyword evidence="11" id="KW-1185">Reference proteome</keyword>
<dbReference type="InterPro" id="IPR003593">
    <property type="entry name" value="AAA+_ATPase"/>
</dbReference>
<evidence type="ECO:0000256" key="5">
    <source>
        <dbReference type="ARBA" id="ARBA00022741"/>
    </source>
</evidence>
<dbReference type="InterPro" id="IPR027417">
    <property type="entry name" value="P-loop_NTPase"/>
</dbReference>
<dbReference type="GO" id="GO:0043190">
    <property type="term" value="C:ATP-binding cassette (ABC) transporter complex"/>
    <property type="evidence" value="ECO:0007669"/>
    <property type="project" value="TreeGrafter"/>
</dbReference>
<dbReference type="FunFam" id="3.40.50.300:FF:000224">
    <property type="entry name" value="Energy-coupling factor transporter ATP-binding protein EcfA"/>
    <property type="match status" value="1"/>
</dbReference>
<keyword evidence="8" id="KW-0472">Membrane</keyword>
<dbReference type="RefSeq" id="WP_085543966.1">
    <property type="nucleotide sequence ID" value="NZ_FXBB01000005.1"/>
</dbReference>
<dbReference type="InterPro" id="IPR017871">
    <property type="entry name" value="ABC_transporter-like_CS"/>
</dbReference>
<dbReference type="Pfam" id="PF00005">
    <property type="entry name" value="ABC_tran"/>
    <property type="match status" value="1"/>
</dbReference>
<dbReference type="InterPro" id="IPR030947">
    <property type="entry name" value="EcfA_1"/>
</dbReference>
<dbReference type="GO" id="GO:0005524">
    <property type="term" value="F:ATP binding"/>
    <property type="evidence" value="ECO:0007669"/>
    <property type="project" value="UniProtKB-KW"/>
</dbReference>
<dbReference type="STRING" id="561720.SAMN06275492_10567"/>
<dbReference type="NCBIfam" id="TIGR04520">
    <property type="entry name" value="ECF_ATPase_1"/>
    <property type="match status" value="1"/>
</dbReference>
<dbReference type="Proteomes" id="UP000193355">
    <property type="component" value="Unassembled WGS sequence"/>
</dbReference>
<dbReference type="GO" id="GO:0042626">
    <property type="term" value="F:ATPase-coupled transmembrane transporter activity"/>
    <property type="evidence" value="ECO:0007669"/>
    <property type="project" value="TreeGrafter"/>
</dbReference>
<dbReference type="SMART" id="SM00382">
    <property type="entry name" value="AAA"/>
    <property type="match status" value="1"/>
</dbReference>
<dbReference type="Gene3D" id="3.40.50.300">
    <property type="entry name" value="P-loop containing nucleotide triphosphate hydrolases"/>
    <property type="match status" value="1"/>
</dbReference>
<dbReference type="SUPFAM" id="SSF52540">
    <property type="entry name" value="P-loop containing nucleoside triphosphate hydrolases"/>
    <property type="match status" value="1"/>
</dbReference>
<dbReference type="PANTHER" id="PTHR43553">
    <property type="entry name" value="HEAVY METAL TRANSPORTER"/>
    <property type="match status" value="1"/>
</dbReference>